<evidence type="ECO:0000313" key="4">
    <source>
        <dbReference type="Proteomes" id="UP001055159"/>
    </source>
</evidence>
<gene>
    <name evidence="2" type="ORF">H7H73_00105</name>
    <name evidence="3" type="ORF">MJO55_08680</name>
</gene>
<reference evidence="3" key="3">
    <citation type="submission" date="2022-08" db="EMBL/GenBank/DDBJ databases">
        <title>Whole genome sequencing of non-tuberculosis mycobacteria type-strains.</title>
        <authorList>
            <person name="Igarashi Y."/>
            <person name="Osugi A."/>
            <person name="Mitarai S."/>
        </authorList>
    </citation>
    <scope>NUCLEOTIDE SEQUENCE</scope>
    <source>
        <strain evidence="3">JCM 16372</strain>
    </source>
</reference>
<dbReference type="AlphaFoldDB" id="A0A9X3BM92"/>
<dbReference type="RefSeq" id="WP_043407080.1">
    <property type="nucleotide sequence ID" value="NZ_CP092427.2"/>
</dbReference>
<proteinExistence type="predicted"/>
<keyword evidence="4" id="KW-1185">Reference proteome</keyword>
<sequence length="822" mass="91134">MARSEFALALGNGMYLDADGQFTKEPPPGAPVYKPPFALPIEPSKIKPAVEAVQKALKDINQKGPALDIFKRLGFDTKVLDLLAGVAAIASVAVPVLAVASVAVEALKMFGVLKEGPSPLEKLVTARFDELERNVDALKVLIQVKDLRDHRVSVETFVADVSAYVRQSPTSSALTPDQLEADRTRLLSSHSHHATDVGILLAVDTWLATFDRRANNLVWPNTLHTLPFAPGTQPEPAPWPEENGFVFDHRLMVPMAAWAATSYLTCIRGIIPEYRSTGDFRDSLRDYADDLDDLAQRMRRECLGITHYTADDFRRAAITPAEIDWVPAADSDVVPFPHEVPVLKKTCSQFPVGAQDLRYHDNVFYGDFVNELFQAEFVGRPAATKKGGMDLRWIPPNADLIAGAFGNFAIGNPEECAAAANAQAERDYAELLSSSGYTQLVHLAAVLRNEMSEPTSSETVDVTARSILRDAGLQQDSRITSNWKLAGRPITAKVLLEPQDVRAELTLTTQPPNRARPFHYEIKLRTLASLGSRGSYDERQYGDFWRASYKPDPQHERCLVVETWQAHLGLGEATLASGPTPRSLHRDEGTLSIAAHTFDWWIPDHQRVEQPVHDDFGVDGAFTFETVGSGSDSLSIPRRDVVLFNLGEQPFTTDELRIPWKNGESGWGGERRDGAAAVVTLGYSFTWSGEGFELRLTNTPSDRNYVVFLVVEETLSSGTVLHTATPIPINGQLTYVPQTFFDQEHRAIAEKGKQIADFYKFYRVRHPGPMDPIIGWMRQQDFANPVSIERFLDLAARAEPELFGQFFPDVEMSDRAVTGLQP</sequence>
<name>A0A9X3BM92_9MYCO</name>
<feature type="transmembrane region" description="Helical" evidence="1">
    <location>
        <begin position="79"/>
        <end position="104"/>
    </location>
</feature>
<evidence type="ECO:0000256" key="1">
    <source>
        <dbReference type="SAM" id="Phobius"/>
    </source>
</evidence>
<dbReference type="Proteomes" id="UP001055159">
    <property type="component" value="Chromosome"/>
</dbReference>
<reference evidence="2" key="2">
    <citation type="journal article" date="2022" name="BMC Genomics">
        <title>Comparative genome analysis of mycobacteria focusing on tRNA and non-coding RNA.</title>
        <authorList>
            <person name="Behra P.R.K."/>
            <person name="Pettersson B.M.F."/>
            <person name="Ramesh M."/>
            <person name="Das S."/>
            <person name="Dasgupta S."/>
            <person name="Kirsebom L.A."/>
        </authorList>
    </citation>
    <scope>NUCLEOTIDE SEQUENCE</scope>
    <source>
        <strain evidence="2">DSM 45406</strain>
    </source>
</reference>
<evidence type="ECO:0000313" key="2">
    <source>
        <dbReference type="EMBL" id="MCV7069162.1"/>
    </source>
</evidence>
<keyword evidence="1" id="KW-0812">Transmembrane</keyword>
<dbReference type="EMBL" id="JACKRN010000006">
    <property type="protein sequence ID" value="MCV7069162.1"/>
    <property type="molecule type" value="Genomic_DNA"/>
</dbReference>
<keyword evidence="1" id="KW-1133">Transmembrane helix</keyword>
<organism evidence="2 5">
    <name type="scientific">Mycolicibacterium rufum</name>
    <dbReference type="NCBI Taxonomy" id="318424"/>
    <lineage>
        <taxon>Bacteria</taxon>
        <taxon>Bacillati</taxon>
        <taxon>Actinomycetota</taxon>
        <taxon>Actinomycetes</taxon>
        <taxon>Mycobacteriales</taxon>
        <taxon>Mycobacteriaceae</taxon>
        <taxon>Mycolicibacterium</taxon>
    </lineage>
</organism>
<protein>
    <submittedName>
        <fullName evidence="2">Uncharacterized protein</fullName>
    </submittedName>
</protein>
<evidence type="ECO:0000313" key="3">
    <source>
        <dbReference type="EMBL" id="ULP38479.1"/>
    </source>
</evidence>
<accession>A0A9X3BM92</accession>
<reference evidence="2" key="1">
    <citation type="submission" date="2020-07" db="EMBL/GenBank/DDBJ databases">
        <authorList>
            <person name="Pettersson B.M.F."/>
            <person name="Behra P.R.K."/>
            <person name="Ramesh M."/>
            <person name="Das S."/>
            <person name="Dasgupta S."/>
            <person name="Kirsebom L.A."/>
        </authorList>
    </citation>
    <scope>NUCLEOTIDE SEQUENCE</scope>
    <source>
        <strain evidence="2">DSM 45406</strain>
    </source>
</reference>
<dbReference type="Proteomes" id="UP001140272">
    <property type="component" value="Unassembled WGS sequence"/>
</dbReference>
<evidence type="ECO:0000313" key="5">
    <source>
        <dbReference type="Proteomes" id="UP001140272"/>
    </source>
</evidence>
<keyword evidence="1" id="KW-0472">Membrane</keyword>
<dbReference type="EMBL" id="CP092427">
    <property type="protein sequence ID" value="ULP38479.1"/>
    <property type="molecule type" value="Genomic_DNA"/>
</dbReference>